<sequence length="47" mass="5190">MDKKNENNLSQTIDAICRDGFVIAQEYVTEATGCDTCLFTMNGEGLE</sequence>
<evidence type="ECO:0000313" key="1">
    <source>
        <dbReference type="EMBL" id="TYB76474.1"/>
    </source>
</evidence>
<proteinExistence type="predicted"/>
<gene>
    <name evidence="1" type="ORF">ES674_11425</name>
</gene>
<organism evidence="1 2">
    <name type="scientific">Bizionia myxarmorum</name>
    <dbReference type="NCBI Taxonomy" id="291186"/>
    <lineage>
        <taxon>Bacteria</taxon>
        <taxon>Pseudomonadati</taxon>
        <taxon>Bacteroidota</taxon>
        <taxon>Flavobacteriia</taxon>
        <taxon>Flavobacteriales</taxon>
        <taxon>Flavobacteriaceae</taxon>
        <taxon>Bizionia</taxon>
    </lineage>
</organism>
<name>A0A5D0R7D1_9FLAO</name>
<dbReference type="AlphaFoldDB" id="A0A5D0R7D1"/>
<protein>
    <submittedName>
        <fullName evidence="1">Uncharacterized protein</fullName>
    </submittedName>
</protein>
<dbReference type="Proteomes" id="UP000323720">
    <property type="component" value="Unassembled WGS sequence"/>
</dbReference>
<reference evidence="1 2" key="1">
    <citation type="submission" date="2019-08" db="EMBL/GenBank/DDBJ databases">
        <title>Genomes of Antarctic Bizionia species.</title>
        <authorList>
            <person name="Bowman J.P."/>
        </authorList>
    </citation>
    <scope>NUCLEOTIDE SEQUENCE [LARGE SCALE GENOMIC DNA]</scope>
    <source>
        <strain evidence="1 2">ADA-4</strain>
    </source>
</reference>
<dbReference type="OrthoDB" id="9785415at2"/>
<keyword evidence="2" id="KW-1185">Reference proteome</keyword>
<accession>A0A5D0R7D1</accession>
<evidence type="ECO:0000313" key="2">
    <source>
        <dbReference type="Proteomes" id="UP000323720"/>
    </source>
</evidence>
<comment type="caution">
    <text evidence="1">The sequence shown here is derived from an EMBL/GenBank/DDBJ whole genome shotgun (WGS) entry which is preliminary data.</text>
</comment>
<dbReference type="EMBL" id="VSKK01000003">
    <property type="protein sequence ID" value="TYB76474.1"/>
    <property type="molecule type" value="Genomic_DNA"/>
</dbReference>